<feature type="transmembrane region" description="Helical" evidence="6">
    <location>
        <begin position="37"/>
        <end position="59"/>
    </location>
</feature>
<evidence type="ECO:0000313" key="8">
    <source>
        <dbReference type="EMBL" id="GLH68514.1"/>
    </source>
</evidence>
<feature type="transmembrane region" description="Helical" evidence="6">
    <location>
        <begin position="243"/>
        <end position="263"/>
    </location>
</feature>
<evidence type="ECO:0000256" key="5">
    <source>
        <dbReference type="ARBA" id="ARBA00023136"/>
    </source>
</evidence>
<feature type="transmembrane region" description="Helical" evidence="6">
    <location>
        <begin position="12"/>
        <end position="31"/>
    </location>
</feature>
<feature type="transmembrane region" description="Helical" evidence="6">
    <location>
        <begin position="183"/>
        <end position="201"/>
    </location>
</feature>
<reference evidence="8 9" key="1">
    <citation type="journal article" date="2023" name="Antonie Van Leeuwenhoek">
        <title>Mesoterricola silvestris gen. nov., sp. nov., Mesoterricola sediminis sp. nov., Geothrix oryzae sp. nov., Geothrix edaphica sp. nov., Geothrix rubra sp. nov., and Geothrix limicola sp. nov., six novel members of Acidobacteriota isolated from soils.</title>
        <authorList>
            <person name="Itoh H."/>
            <person name="Sugisawa Y."/>
            <person name="Mise K."/>
            <person name="Xu Z."/>
            <person name="Kuniyasu M."/>
            <person name="Ushijima N."/>
            <person name="Kawano K."/>
            <person name="Kobayashi E."/>
            <person name="Shiratori Y."/>
            <person name="Masuda Y."/>
            <person name="Senoo K."/>
        </authorList>
    </citation>
    <scope>NUCLEOTIDE SEQUENCE [LARGE SCALE GENOMIC DNA]</scope>
    <source>
        <strain evidence="8 9">Red803</strain>
    </source>
</reference>
<keyword evidence="3 6" id="KW-0812">Transmembrane</keyword>
<dbReference type="PANTHER" id="PTHR32322">
    <property type="entry name" value="INNER MEMBRANE TRANSPORTER"/>
    <property type="match status" value="1"/>
</dbReference>
<feature type="domain" description="EamA" evidence="7">
    <location>
        <begin position="152"/>
        <end position="285"/>
    </location>
</feature>
<keyword evidence="9" id="KW-1185">Reference proteome</keyword>
<accession>A0ABQ5Q1I0</accession>
<evidence type="ECO:0000256" key="6">
    <source>
        <dbReference type="SAM" id="Phobius"/>
    </source>
</evidence>
<dbReference type="Pfam" id="PF00892">
    <property type="entry name" value="EamA"/>
    <property type="match status" value="2"/>
</dbReference>
<feature type="transmembrane region" description="Helical" evidence="6">
    <location>
        <begin position="213"/>
        <end position="231"/>
    </location>
</feature>
<feature type="domain" description="EamA" evidence="7">
    <location>
        <begin position="12"/>
        <end position="140"/>
    </location>
</feature>
<organism evidence="8 9">
    <name type="scientific">Geothrix rubra</name>
    <dbReference type="NCBI Taxonomy" id="2927977"/>
    <lineage>
        <taxon>Bacteria</taxon>
        <taxon>Pseudomonadati</taxon>
        <taxon>Acidobacteriota</taxon>
        <taxon>Holophagae</taxon>
        <taxon>Holophagales</taxon>
        <taxon>Holophagaceae</taxon>
        <taxon>Geothrix</taxon>
    </lineage>
</organism>
<dbReference type="PANTHER" id="PTHR32322:SF2">
    <property type="entry name" value="EAMA DOMAIN-CONTAINING PROTEIN"/>
    <property type="match status" value="1"/>
</dbReference>
<dbReference type="SUPFAM" id="SSF103481">
    <property type="entry name" value="Multidrug resistance efflux transporter EmrE"/>
    <property type="match status" value="2"/>
</dbReference>
<dbReference type="InterPro" id="IPR050638">
    <property type="entry name" value="AA-Vitamin_Transporters"/>
</dbReference>
<comment type="similarity">
    <text evidence="2">Belongs to the EamA transporter family.</text>
</comment>
<evidence type="ECO:0000256" key="1">
    <source>
        <dbReference type="ARBA" id="ARBA00004141"/>
    </source>
</evidence>
<keyword evidence="4 6" id="KW-1133">Transmembrane helix</keyword>
<protein>
    <submittedName>
        <fullName evidence="8">Membrane protein</fullName>
    </submittedName>
</protein>
<dbReference type="InterPro" id="IPR037185">
    <property type="entry name" value="EmrE-like"/>
</dbReference>
<evidence type="ECO:0000256" key="3">
    <source>
        <dbReference type="ARBA" id="ARBA00022692"/>
    </source>
</evidence>
<comment type="subcellular location">
    <subcellularLocation>
        <location evidence="1">Membrane</location>
        <topology evidence="1">Multi-pass membrane protein</topology>
    </subcellularLocation>
</comment>
<evidence type="ECO:0000259" key="7">
    <source>
        <dbReference type="Pfam" id="PF00892"/>
    </source>
</evidence>
<comment type="caution">
    <text evidence="8">The sequence shown here is derived from an EMBL/GenBank/DDBJ whole genome shotgun (WGS) entry which is preliminary data.</text>
</comment>
<feature type="transmembrane region" description="Helical" evidence="6">
    <location>
        <begin position="100"/>
        <end position="119"/>
    </location>
</feature>
<dbReference type="EMBL" id="BSDD01000001">
    <property type="protein sequence ID" value="GLH68514.1"/>
    <property type="molecule type" value="Genomic_DNA"/>
</dbReference>
<evidence type="ECO:0000313" key="9">
    <source>
        <dbReference type="Proteomes" id="UP001165089"/>
    </source>
</evidence>
<feature type="transmembrane region" description="Helical" evidence="6">
    <location>
        <begin position="71"/>
        <end position="88"/>
    </location>
</feature>
<sequence>MGGTAGEAGGARGLTAVLAGAVLLGFAAMLVRWSAPASPLIIGFYRMAFALPLVAWMGWRARRPGQGAARGWALLAGLCFIADLWLWHTSLEFTSAANSTLLVGLAPLWVAAISVLWLGTRLRRRFWLGLAFALAGGLVLGLAKGARWGTGRGELLAALASLAYACFTLTLGRARRELAAPEALAWVVLCCTAGFALLAGARGEAFHGFPPQAWLSLAALGLVVQVAAWWLITWGLGHVSTNLGAVTLMVQPVATVGLGWVLLGEAVRPLQGAGILLVLAGIALSALSPPART</sequence>
<dbReference type="InterPro" id="IPR000620">
    <property type="entry name" value="EamA_dom"/>
</dbReference>
<dbReference type="Proteomes" id="UP001165089">
    <property type="component" value="Unassembled WGS sequence"/>
</dbReference>
<feature type="transmembrane region" description="Helical" evidence="6">
    <location>
        <begin position="269"/>
        <end position="287"/>
    </location>
</feature>
<keyword evidence="5 6" id="KW-0472">Membrane</keyword>
<feature type="transmembrane region" description="Helical" evidence="6">
    <location>
        <begin position="126"/>
        <end position="143"/>
    </location>
</feature>
<name>A0ABQ5Q1I0_9BACT</name>
<feature type="transmembrane region" description="Helical" evidence="6">
    <location>
        <begin position="155"/>
        <end position="171"/>
    </location>
</feature>
<evidence type="ECO:0000256" key="4">
    <source>
        <dbReference type="ARBA" id="ARBA00022989"/>
    </source>
</evidence>
<evidence type="ECO:0000256" key="2">
    <source>
        <dbReference type="ARBA" id="ARBA00007362"/>
    </source>
</evidence>
<proteinExistence type="inferred from homology"/>
<gene>
    <name evidence="8" type="ORF">GETHPA_00470</name>
</gene>